<name>A0A318G2S9_KLEOX</name>
<keyword evidence="6" id="KW-0106">Calcium</keyword>
<dbReference type="Pfam" id="PF00884">
    <property type="entry name" value="Sulfatase"/>
    <property type="match status" value="1"/>
</dbReference>
<dbReference type="InterPro" id="IPR050738">
    <property type="entry name" value="Sulfatase"/>
</dbReference>
<dbReference type="RefSeq" id="WP_110272659.1">
    <property type="nucleotide sequence ID" value="NZ_QJJG01000002.1"/>
</dbReference>
<dbReference type="Gene3D" id="3.30.1120.10">
    <property type="match status" value="1"/>
</dbReference>
<dbReference type="GO" id="GO:0046872">
    <property type="term" value="F:metal ion binding"/>
    <property type="evidence" value="ECO:0007669"/>
    <property type="project" value="UniProtKB-KW"/>
</dbReference>
<dbReference type="InterPro" id="IPR017850">
    <property type="entry name" value="Alkaline_phosphatase_core_sf"/>
</dbReference>
<reference evidence="9 10" key="1">
    <citation type="submission" date="2018-05" db="EMBL/GenBank/DDBJ databases">
        <title>Freshwater and sediment microbial communities from various areas in North America, analyzing microbe dynamics in response to fracking.</title>
        <authorList>
            <person name="Lamendella R."/>
        </authorList>
    </citation>
    <scope>NUCLEOTIDE SEQUENCE [LARGE SCALE GENOMIC DNA]</scope>
    <source>
        <strain evidence="9 10">67</strain>
    </source>
</reference>
<dbReference type="PROSITE" id="PS00523">
    <property type="entry name" value="SULFATASE_1"/>
    <property type="match status" value="1"/>
</dbReference>
<evidence type="ECO:0000256" key="3">
    <source>
        <dbReference type="ARBA" id="ARBA00022723"/>
    </source>
</evidence>
<accession>A0A318G2S9</accession>
<evidence type="ECO:0000256" key="4">
    <source>
        <dbReference type="ARBA" id="ARBA00022729"/>
    </source>
</evidence>
<keyword evidence="5" id="KW-0378">Hydrolase</keyword>
<comment type="similarity">
    <text evidence="2">Belongs to the sulfatase family.</text>
</comment>
<dbReference type="PANTHER" id="PTHR42693">
    <property type="entry name" value="ARYLSULFATASE FAMILY MEMBER"/>
    <property type="match status" value="1"/>
</dbReference>
<dbReference type="InterPro" id="IPR000917">
    <property type="entry name" value="Sulfatase_N"/>
</dbReference>
<dbReference type="AlphaFoldDB" id="A0A318G2S9"/>
<evidence type="ECO:0000259" key="8">
    <source>
        <dbReference type="Pfam" id="PF00884"/>
    </source>
</evidence>
<feature type="domain" description="Sulfatase N-terminal" evidence="8">
    <location>
        <begin position="31"/>
        <end position="377"/>
    </location>
</feature>
<evidence type="ECO:0000256" key="1">
    <source>
        <dbReference type="ARBA" id="ARBA00001913"/>
    </source>
</evidence>
<feature type="signal peptide" evidence="7">
    <location>
        <begin position="1"/>
        <end position="25"/>
    </location>
</feature>
<evidence type="ECO:0000256" key="5">
    <source>
        <dbReference type="ARBA" id="ARBA00022801"/>
    </source>
</evidence>
<sequence length="497" mass="55858">MNRKIVASMIGLALCAGSTLSTVQAATEKQPNLVIILADDLGYGDLSAYGHQIVKTPNIDRLAQEGVRFTDYYAPVPLCSPSRAGLLTGRMPFRTGIRSWIPDGKDVALGRNELTIANLLKQEGYDTAIMGKLHLNAGGDRTDQPQAKDMGFDYRLVNTAGFVTDSTLDSAKERPRYGMVYPTGFTRNEKPIGRANTFSGELVSSEVVNWLDNKKDEKPFFLYVAFTEVHSPLASPKQYLDMYSPYISAYAKQHPDLFYGDWADKPWRGTGEYYANISYMDAQVGKVLDKIKAMGEEENTIVIFTSDNGPVTREARKVYELNLAGETDGLRGRKDNLWEGGIRVPAIIKYGKHIPQGMVSETPVTGLDWVPTLAQMMHFSLPTDRAYDGQSLVPVLEKKELKREKPLIFGIDMPFQDDPTDEWAIRDGDWKMIIDREGKAKYLYNLKQDRAETLNQMGKQPEVEKRIYAEFLKYKNDIDNDSLMKARGDKPTPVTWG</sequence>
<dbReference type="Gene3D" id="3.40.720.10">
    <property type="entry name" value="Alkaline Phosphatase, subunit A"/>
    <property type="match status" value="1"/>
</dbReference>
<feature type="chain" id="PRO_5016274014" evidence="7">
    <location>
        <begin position="26"/>
        <end position="497"/>
    </location>
</feature>
<keyword evidence="3" id="KW-0479">Metal-binding</keyword>
<dbReference type="EMBL" id="QJJG01000002">
    <property type="protein sequence ID" value="PXW48632.1"/>
    <property type="molecule type" value="Genomic_DNA"/>
</dbReference>
<gene>
    <name evidence="9" type="ORF">DET57_102239</name>
</gene>
<keyword evidence="4 7" id="KW-0732">Signal</keyword>
<comment type="cofactor">
    <cofactor evidence="1">
        <name>Ca(2+)</name>
        <dbReference type="ChEBI" id="CHEBI:29108"/>
    </cofactor>
</comment>
<dbReference type="InterPro" id="IPR024607">
    <property type="entry name" value="Sulfatase_CS"/>
</dbReference>
<evidence type="ECO:0000256" key="2">
    <source>
        <dbReference type="ARBA" id="ARBA00008779"/>
    </source>
</evidence>
<evidence type="ECO:0000256" key="7">
    <source>
        <dbReference type="SAM" id="SignalP"/>
    </source>
</evidence>
<dbReference type="PANTHER" id="PTHR42693:SF42">
    <property type="entry name" value="ARYLSULFATASE G"/>
    <property type="match status" value="1"/>
</dbReference>
<comment type="caution">
    <text evidence="9">The sequence shown here is derived from an EMBL/GenBank/DDBJ whole genome shotgun (WGS) entry which is preliminary data.</text>
</comment>
<dbReference type="GO" id="GO:0004065">
    <property type="term" value="F:arylsulfatase activity"/>
    <property type="evidence" value="ECO:0007669"/>
    <property type="project" value="TreeGrafter"/>
</dbReference>
<dbReference type="SUPFAM" id="SSF53649">
    <property type="entry name" value="Alkaline phosphatase-like"/>
    <property type="match status" value="1"/>
</dbReference>
<organism evidence="9 10">
    <name type="scientific">Klebsiella oxytoca</name>
    <dbReference type="NCBI Taxonomy" id="571"/>
    <lineage>
        <taxon>Bacteria</taxon>
        <taxon>Pseudomonadati</taxon>
        <taxon>Pseudomonadota</taxon>
        <taxon>Gammaproteobacteria</taxon>
        <taxon>Enterobacterales</taxon>
        <taxon>Enterobacteriaceae</taxon>
        <taxon>Klebsiella/Raoultella group</taxon>
        <taxon>Klebsiella</taxon>
    </lineage>
</organism>
<protein>
    <submittedName>
        <fullName evidence="9">Arylsulfatase A-like enzyme</fullName>
    </submittedName>
</protein>
<evidence type="ECO:0000313" key="10">
    <source>
        <dbReference type="Proteomes" id="UP000247485"/>
    </source>
</evidence>
<evidence type="ECO:0000313" key="9">
    <source>
        <dbReference type="EMBL" id="PXW48632.1"/>
    </source>
</evidence>
<dbReference type="Proteomes" id="UP000247485">
    <property type="component" value="Unassembled WGS sequence"/>
</dbReference>
<evidence type="ECO:0000256" key="6">
    <source>
        <dbReference type="ARBA" id="ARBA00022837"/>
    </source>
</evidence>
<proteinExistence type="inferred from homology"/>